<dbReference type="InterPro" id="IPR037203">
    <property type="entry name" value="T3SS_needle-like_sf"/>
</dbReference>
<evidence type="ECO:0000256" key="7">
    <source>
        <dbReference type="ARBA" id="ARBA00035658"/>
    </source>
</evidence>
<organism evidence="8 9">
    <name type="scientific">Mycoavidus cysteinexigens</name>
    <dbReference type="NCBI Taxonomy" id="1553431"/>
    <lineage>
        <taxon>Bacteria</taxon>
        <taxon>Pseudomonadati</taxon>
        <taxon>Pseudomonadota</taxon>
        <taxon>Betaproteobacteria</taxon>
        <taxon>Burkholderiales</taxon>
        <taxon>Burkholderiaceae</taxon>
        <taxon>Mycoavidus</taxon>
    </lineage>
</organism>
<dbReference type="GO" id="GO:0030257">
    <property type="term" value="C:type III protein secretion system complex"/>
    <property type="evidence" value="ECO:0007669"/>
    <property type="project" value="InterPro"/>
</dbReference>
<protein>
    <submittedName>
        <fullName evidence="8">Type III secretion apparatus needle protein</fullName>
    </submittedName>
</protein>
<dbReference type="KEGG" id="mcys:MCB1EB_0587"/>
<dbReference type="RefSeq" id="WP_045363071.1">
    <property type="nucleotide sequence ID" value="NZ_AP018150.1"/>
</dbReference>
<evidence type="ECO:0000256" key="4">
    <source>
        <dbReference type="ARBA" id="ARBA00022525"/>
    </source>
</evidence>
<evidence type="ECO:0000256" key="6">
    <source>
        <dbReference type="ARBA" id="ARBA00023026"/>
    </source>
</evidence>
<dbReference type="GO" id="GO:0030254">
    <property type="term" value="P:protein secretion by the type III secretion system"/>
    <property type="evidence" value="ECO:0007669"/>
    <property type="project" value="InterPro"/>
</dbReference>
<dbReference type="SUPFAM" id="SSF140129">
    <property type="entry name" value="MxiH-like"/>
    <property type="match status" value="1"/>
</dbReference>
<name>A0A2Z6ETP0_9BURK</name>
<evidence type="ECO:0000256" key="2">
    <source>
        <dbReference type="ARBA" id="ARBA00004613"/>
    </source>
</evidence>
<gene>
    <name evidence="8" type="ORF">MCB1EB_0587</name>
</gene>
<dbReference type="AlphaFoldDB" id="A0A2Z6ETP0"/>
<evidence type="ECO:0000313" key="8">
    <source>
        <dbReference type="EMBL" id="BBE08748.1"/>
    </source>
</evidence>
<evidence type="ECO:0000256" key="5">
    <source>
        <dbReference type="ARBA" id="ARBA00022927"/>
    </source>
</evidence>
<comment type="subcellular location">
    <subcellularLocation>
        <location evidence="1">Cell surface</location>
    </subcellularLocation>
    <subcellularLocation>
        <location evidence="2">Secreted</location>
    </subcellularLocation>
</comment>
<keyword evidence="4" id="KW-0964">Secreted</keyword>
<reference evidence="8 9" key="1">
    <citation type="journal article" date="2018" name="Microbes Environ.">
        <title>Comparative Genomic Insights into Endofungal Lifestyles of Two Bacterial Endosymbionts, Mycoavidus cysteinexigens and Burkholderia rhizoxinica.</title>
        <authorList>
            <person name="Sharmin D."/>
            <person name="Guo Y."/>
            <person name="Nishizawa T."/>
            <person name="Ohshima S."/>
            <person name="Sato Y."/>
            <person name="Takashima Y."/>
            <person name="Narisawa K."/>
            <person name="Ohta H."/>
        </authorList>
    </citation>
    <scope>NUCLEOTIDE SEQUENCE [LARGE SCALE GENOMIC DNA]</scope>
    <source>
        <strain evidence="8 9">B1-EB</strain>
    </source>
</reference>
<keyword evidence="9" id="KW-1185">Reference proteome</keyword>
<dbReference type="NCBIfam" id="TIGR02105">
    <property type="entry name" value="III_needle"/>
    <property type="match status" value="1"/>
</dbReference>
<dbReference type="GO" id="GO:0005576">
    <property type="term" value="C:extracellular region"/>
    <property type="evidence" value="ECO:0007669"/>
    <property type="project" value="UniProtKB-SubCell"/>
</dbReference>
<keyword evidence="3" id="KW-0813">Transport</keyword>
<dbReference type="InterPro" id="IPR011841">
    <property type="entry name" value="T3SS_needle_YscF"/>
</dbReference>
<comment type="similarity">
    <text evidence="7">Belongs to the SctF family.</text>
</comment>
<keyword evidence="6" id="KW-0843">Virulence</keyword>
<dbReference type="Pfam" id="PF09392">
    <property type="entry name" value="T3SS_needle_F"/>
    <property type="match status" value="1"/>
</dbReference>
<evidence type="ECO:0000256" key="1">
    <source>
        <dbReference type="ARBA" id="ARBA00004241"/>
    </source>
</evidence>
<proteinExistence type="inferred from homology"/>
<dbReference type="GO" id="GO:0009986">
    <property type="term" value="C:cell surface"/>
    <property type="evidence" value="ECO:0007669"/>
    <property type="project" value="UniProtKB-SubCell"/>
</dbReference>
<sequence>MDIELFNSQVSQLSERVGSEVQARISATDLNNPASMLKAQFSMQQYSTLVNYQSAVMKAVKDMLAGIIQKI</sequence>
<dbReference type="Gene3D" id="1.20.58.90">
    <property type="match status" value="1"/>
</dbReference>
<evidence type="ECO:0000313" key="9">
    <source>
        <dbReference type="Proteomes" id="UP000282597"/>
    </source>
</evidence>
<dbReference type="Proteomes" id="UP000282597">
    <property type="component" value="Chromosome"/>
</dbReference>
<dbReference type="InterPro" id="IPR021123">
    <property type="entry name" value="T3SS_needle-like"/>
</dbReference>
<accession>A0A2Z6ETP0</accession>
<keyword evidence="5" id="KW-0653">Protein transport</keyword>
<evidence type="ECO:0000256" key="3">
    <source>
        <dbReference type="ARBA" id="ARBA00022448"/>
    </source>
</evidence>
<dbReference type="EMBL" id="AP018150">
    <property type="protein sequence ID" value="BBE08748.1"/>
    <property type="molecule type" value="Genomic_DNA"/>
</dbReference>